<reference evidence="3" key="1">
    <citation type="journal article" date="2012" name="Science">
        <title>The Paleozoic origin of enzymatic lignin decomposition reconstructed from 31 fungal genomes.</title>
        <authorList>
            <person name="Floudas D."/>
            <person name="Binder M."/>
            <person name="Riley R."/>
            <person name="Barry K."/>
            <person name="Blanchette R.A."/>
            <person name="Henrissat B."/>
            <person name="Martinez A.T."/>
            <person name="Otillar R."/>
            <person name="Spatafora J.W."/>
            <person name="Yadav J.S."/>
            <person name="Aerts A."/>
            <person name="Benoit I."/>
            <person name="Boyd A."/>
            <person name="Carlson A."/>
            <person name="Copeland A."/>
            <person name="Coutinho P.M."/>
            <person name="de Vries R.P."/>
            <person name="Ferreira P."/>
            <person name="Findley K."/>
            <person name="Foster B."/>
            <person name="Gaskell J."/>
            <person name="Glotzer D."/>
            <person name="Gorecki P."/>
            <person name="Heitman J."/>
            <person name="Hesse C."/>
            <person name="Hori C."/>
            <person name="Igarashi K."/>
            <person name="Jurgens J.A."/>
            <person name="Kallen N."/>
            <person name="Kersten P."/>
            <person name="Kohler A."/>
            <person name="Kuees U."/>
            <person name="Kumar T.K.A."/>
            <person name="Kuo A."/>
            <person name="LaButti K."/>
            <person name="Larrondo L.F."/>
            <person name="Lindquist E."/>
            <person name="Ling A."/>
            <person name="Lombard V."/>
            <person name="Lucas S."/>
            <person name="Lundell T."/>
            <person name="Martin R."/>
            <person name="McLaughlin D.J."/>
            <person name="Morgenstern I."/>
            <person name="Morin E."/>
            <person name="Murat C."/>
            <person name="Nagy L.G."/>
            <person name="Nolan M."/>
            <person name="Ohm R.A."/>
            <person name="Patyshakuliyeva A."/>
            <person name="Rokas A."/>
            <person name="Ruiz-Duenas F.J."/>
            <person name="Sabat G."/>
            <person name="Salamov A."/>
            <person name="Samejima M."/>
            <person name="Schmutz J."/>
            <person name="Slot J.C."/>
            <person name="St John F."/>
            <person name="Stenlid J."/>
            <person name="Sun H."/>
            <person name="Sun S."/>
            <person name="Syed K."/>
            <person name="Tsang A."/>
            <person name="Wiebenga A."/>
            <person name="Young D."/>
            <person name="Pisabarro A."/>
            <person name="Eastwood D.C."/>
            <person name="Martin F."/>
            <person name="Cullen D."/>
            <person name="Grigoriev I.V."/>
            <person name="Hibbett D.S."/>
        </authorList>
    </citation>
    <scope>NUCLEOTIDE SEQUENCE [LARGE SCALE GENOMIC DNA]</scope>
    <source>
        <strain evidence="3">MF3/22</strain>
    </source>
</reference>
<name>R7SG72_FOMME</name>
<dbReference type="GeneID" id="18676019"/>
<dbReference type="Proteomes" id="UP000053630">
    <property type="component" value="Unassembled WGS sequence"/>
</dbReference>
<accession>R7SG72</accession>
<dbReference type="RefSeq" id="XP_007272311.1">
    <property type="nucleotide sequence ID" value="XM_007272249.1"/>
</dbReference>
<evidence type="ECO:0000313" key="2">
    <source>
        <dbReference type="EMBL" id="EJC97425.1"/>
    </source>
</evidence>
<sequence length="296" mass="34253">MSSSTSSPNTRRYVVCLLYNDKAEAWPFRKQEEADVADLWQDIRAHPSYKDALKHSTLTLYKVGVQPDNLDIEPSEKLRERAWDWLRKDPPRNPIQPARRLSKYFPEGPTPEDKDMIDIIALAESTGIPAKRSRPSEEESPQALQRQRQQQLQQRPVPFPTEAGAYFHIDPGAFGWQLEHVDDWWNFYVFWTNQSSDIEFQQSVVALATNKQGLDDPNHRLSELTETCGCLYVLPFYRRLAERIFIFRREDQEKGIVLTGQPGTGVYCYLLYGLVLIKTREDNLAVVHAHTLPHKA</sequence>
<gene>
    <name evidence="2" type="ORF">FOMMEDRAFT_163446</name>
</gene>
<keyword evidence="3" id="KW-1185">Reference proteome</keyword>
<evidence type="ECO:0000256" key="1">
    <source>
        <dbReference type="SAM" id="MobiDB-lite"/>
    </source>
</evidence>
<dbReference type="KEGG" id="fme:FOMMEDRAFT_163446"/>
<organism evidence="2 3">
    <name type="scientific">Fomitiporia mediterranea (strain MF3/22)</name>
    <name type="common">Grapevine white-rot fungus</name>
    <dbReference type="NCBI Taxonomy" id="694068"/>
    <lineage>
        <taxon>Eukaryota</taxon>
        <taxon>Fungi</taxon>
        <taxon>Dikarya</taxon>
        <taxon>Basidiomycota</taxon>
        <taxon>Agaricomycotina</taxon>
        <taxon>Agaricomycetes</taxon>
        <taxon>Hymenochaetales</taxon>
        <taxon>Hymenochaetaceae</taxon>
        <taxon>Fomitiporia</taxon>
    </lineage>
</organism>
<protein>
    <submittedName>
        <fullName evidence="2">Uncharacterized protein</fullName>
    </submittedName>
</protein>
<dbReference type="AlphaFoldDB" id="R7SG72"/>
<evidence type="ECO:0000313" key="3">
    <source>
        <dbReference type="Proteomes" id="UP000053630"/>
    </source>
</evidence>
<feature type="region of interest" description="Disordered" evidence="1">
    <location>
        <begin position="127"/>
        <end position="155"/>
    </location>
</feature>
<proteinExistence type="predicted"/>
<feature type="compositionally biased region" description="Low complexity" evidence="1">
    <location>
        <begin position="142"/>
        <end position="155"/>
    </location>
</feature>
<dbReference type="EMBL" id="JH718605">
    <property type="protein sequence ID" value="EJC97425.1"/>
    <property type="molecule type" value="Genomic_DNA"/>
</dbReference>